<dbReference type="OrthoDB" id="9880380at2"/>
<evidence type="ECO:0000313" key="1">
    <source>
        <dbReference type="EMBL" id="SES10888.1"/>
    </source>
</evidence>
<gene>
    <name evidence="1" type="ORF">SAMN05518684_10861</name>
</gene>
<accession>A0A1H9UNK4</accession>
<dbReference type="STRING" id="1601833.SAMN05518684_10861"/>
<dbReference type="EMBL" id="FOGT01000008">
    <property type="protein sequence ID" value="SES10888.1"/>
    <property type="molecule type" value="Genomic_DNA"/>
</dbReference>
<organism evidence="1 2">
    <name type="scientific">Salipaludibacillus aurantiacus</name>
    <dbReference type="NCBI Taxonomy" id="1601833"/>
    <lineage>
        <taxon>Bacteria</taxon>
        <taxon>Bacillati</taxon>
        <taxon>Bacillota</taxon>
        <taxon>Bacilli</taxon>
        <taxon>Bacillales</taxon>
        <taxon>Bacillaceae</taxon>
    </lineage>
</organism>
<keyword evidence="2" id="KW-1185">Reference proteome</keyword>
<evidence type="ECO:0000313" key="2">
    <source>
        <dbReference type="Proteomes" id="UP000198571"/>
    </source>
</evidence>
<sequence>MTVSQPKPNTDDLLLQAFNDMEESIVDFFRISEKLIQGSQLSGIEKDGEYENQLGKLIFCFNSFFSQLIEIEKMVFKKRAVILHRNAGEADSRGYHNKYIHNRKVLKTHIERITDILSNCVFYKETRLIRHQLKEFSQYCQTADRLFEDIEDDVSAESFPEPAPPLIKIMTGKRTGSKR</sequence>
<dbReference type="RefSeq" id="WP_093051852.1">
    <property type="nucleotide sequence ID" value="NZ_FOGT01000008.1"/>
</dbReference>
<dbReference type="Proteomes" id="UP000198571">
    <property type="component" value="Unassembled WGS sequence"/>
</dbReference>
<protein>
    <submittedName>
        <fullName evidence="1">Uncharacterized protein</fullName>
    </submittedName>
</protein>
<reference evidence="2" key="1">
    <citation type="submission" date="2016-10" db="EMBL/GenBank/DDBJ databases">
        <authorList>
            <person name="Varghese N."/>
            <person name="Submissions S."/>
        </authorList>
    </citation>
    <scope>NUCLEOTIDE SEQUENCE [LARGE SCALE GENOMIC DNA]</scope>
    <source>
        <strain evidence="2">S9</strain>
    </source>
</reference>
<name>A0A1H9UNK4_9BACI</name>
<proteinExistence type="predicted"/>
<dbReference type="AlphaFoldDB" id="A0A1H9UNK4"/>